<dbReference type="InterPro" id="IPR017907">
    <property type="entry name" value="Znf_RING_CS"/>
</dbReference>
<dbReference type="PANTHER" id="PTHR25465:SF5">
    <property type="entry name" value="E3 UBIQUITIN_ISG15 LIGASE TRIM25-RELATED"/>
    <property type="match status" value="1"/>
</dbReference>
<evidence type="ECO:0000256" key="5">
    <source>
        <dbReference type="SAM" id="Coils"/>
    </source>
</evidence>
<keyword evidence="5" id="KW-0175">Coiled coil</keyword>
<comment type="caution">
    <text evidence="8">The sequence shown here is derived from an EMBL/GenBank/DDBJ whole genome shotgun (WGS) entry which is preliminary data.</text>
</comment>
<proteinExistence type="predicted"/>
<dbReference type="InterPro" id="IPR051051">
    <property type="entry name" value="E3_ubiq-ligase_TRIM/RNF"/>
</dbReference>
<feature type="coiled-coil region" evidence="5">
    <location>
        <begin position="97"/>
        <end position="131"/>
    </location>
</feature>
<organism evidence="8 9">
    <name type="scientific">Pagothenia borchgrevinki</name>
    <name type="common">Bald rockcod</name>
    <name type="synonym">Trematomus borchgrevinki</name>
    <dbReference type="NCBI Taxonomy" id="8213"/>
    <lineage>
        <taxon>Eukaryota</taxon>
        <taxon>Metazoa</taxon>
        <taxon>Chordata</taxon>
        <taxon>Craniata</taxon>
        <taxon>Vertebrata</taxon>
        <taxon>Euteleostomi</taxon>
        <taxon>Actinopterygii</taxon>
        <taxon>Neopterygii</taxon>
        <taxon>Teleostei</taxon>
        <taxon>Neoteleostei</taxon>
        <taxon>Acanthomorphata</taxon>
        <taxon>Eupercaria</taxon>
        <taxon>Perciformes</taxon>
        <taxon>Notothenioidei</taxon>
        <taxon>Nototheniidae</taxon>
        <taxon>Pagothenia</taxon>
    </lineage>
</organism>
<keyword evidence="1" id="KW-0479">Metal-binding</keyword>
<keyword evidence="3" id="KW-0862">Zinc</keyword>
<gene>
    <name evidence="8" type="ORF">OYC64_000132</name>
</gene>
<evidence type="ECO:0000256" key="1">
    <source>
        <dbReference type="ARBA" id="ARBA00022723"/>
    </source>
</evidence>
<dbReference type="PROSITE" id="PS00518">
    <property type="entry name" value="ZF_RING_1"/>
    <property type="match status" value="1"/>
</dbReference>
<feature type="region of interest" description="Disordered" evidence="6">
    <location>
        <begin position="140"/>
        <end position="166"/>
    </location>
</feature>
<evidence type="ECO:0000259" key="7">
    <source>
        <dbReference type="PROSITE" id="PS50089"/>
    </source>
</evidence>
<keyword evidence="9" id="KW-1185">Reference proteome</keyword>
<dbReference type="Proteomes" id="UP001619887">
    <property type="component" value="Unassembled WGS sequence"/>
</dbReference>
<dbReference type="Pfam" id="PF15227">
    <property type="entry name" value="zf-C3HC4_4"/>
    <property type="match status" value="1"/>
</dbReference>
<evidence type="ECO:0000256" key="6">
    <source>
        <dbReference type="SAM" id="MobiDB-lite"/>
    </source>
</evidence>
<feature type="compositionally biased region" description="Polar residues" evidence="6">
    <location>
        <begin position="155"/>
        <end position="166"/>
    </location>
</feature>
<evidence type="ECO:0000256" key="3">
    <source>
        <dbReference type="ARBA" id="ARBA00022833"/>
    </source>
</evidence>
<evidence type="ECO:0000256" key="4">
    <source>
        <dbReference type="PROSITE-ProRule" id="PRU00175"/>
    </source>
</evidence>
<dbReference type="AlphaFoldDB" id="A0ABD2HBI7"/>
<dbReference type="SUPFAM" id="SSF57850">
    <property type="entry name" value="RING/U-box"/>
    <property type="match status" value="1"/>
</dbReference>
<accession>A0ABD2HBI7</accession>
<dbReference type="Gene3D" id="3.30.40.10">
    <property type="entry name" value="Zinc/RING finger domain, C3HC4 (zinc finger)"/>
    <property type="match status" value="1"/>
</dbReference>
<dbReference type="PROSITE" id="PS50089">
    <property type="entry name" value="ZF_RING_2"/>
    <property type="match status" value="1"/>
</dbReference>
<protein>
    <recommendedName>
        <fullName evidence="7">RING-type domain-containing protein</fullName>
    </recommendedName>
</protein>
<sequence>MAQKGVQLDREILSCPICLDLLKDPVTTSCGHSYCMECIKGFWDREDEKKIHSCPQCRQSFTPRPVLLKNTMLAALVEELKKTGPPQAHALLMRLYEGAADEDLMEAELLLQRQEEELQRLQAHLANRLSRANLYPADDPLAPSRTLGPPPLLFCSSSQTQELPRA</sequence>
<evidence type="ECO:0000313" key="9">
    <source>
        <dbReference type="Proteomes" id="UP001619887"/>
    </source>
</evidence>
<evidence type="ECO:0000256" key="2">
    <source>
        <dbReference type="ARBA" id="ARBA00022771"/>
    </source>
</evidence>
<dbReference type="EMBL" id="JBIYXZ010002070">
    <property type="protein sequence ID" value="KAL3063734.1"/>
    <property type="molecule type" value="Genomic_DNA"/>
</dbReference>
<evidence type="ECO:0000313" key="8">
    <source>
        <dbReference type="EMBL" id="KAL3063734.1"/>
    </source>
</evidence>
<dbReference type="InterPro" id="IPR001841">
    <property type="entry name" value="Znf_RING"/>
</dbReference>
<dbReference type="GO" id="GO:0008270">
    <property type="term" value="F:zinc ion binding"/>
    <property type="evidence" value="ECO:0007669"/>
    <property type="project" value="UniProtKB-KW"/>
</dbReference>
<dbReference type="InterPro" id="IPR013083">
    <property type="entry name" value="Znf_RING/FYVE/PHD"/>
</dbReference>
<dbReference type="SMART" id="SM00184">
    <property type="entry name" value="RING"/>
    <property type="match status" value="1"/>
</dbReference>
<dbReference type="PANTHER" id="PTHR25465">
    <property type="entry name" value="B-BOX DOMAIN CONTAINING"/>
    <property type="match status" value="1"/>
</dbReference>
<keyword evidence="2 4" id="KW-0863">Zinc-finger</keyword>
<name>A0ABD2HBI7_PAGBO</name>
<reference evidence="8 9" key="1">
    <citation type="journal article" date="2022" name="G3 (Bethesda)">
        <title>Evaluating Illumina-, Nanopore-, and PacBio-based genome assembly strategies with the bald notothen, Trematomus borchgrevinki.</title>
        <authorList>
            <person name="Rayamajhi N."/>
            <person name="Cheng C.C."/>
            <person name="Catchen J.M."/>
        </authorList>
    </citation>
    <scope>NUCLEOTIDE SEQUENCE [LARGE SCALE GENOMIC DNA]</scope>
    <source>
        <strain evidence="8">AGRC-2024</strain>
    </source>
</reference>
<reference evidence="8 9" key="2">
    <citation type="journal article" date="2024" name="G3 (Bethesda)">
        <title>The genome of the cryopelagic Antarctic bald notothen, Trematomus borchgrevinki.</title>
        <authorList>
            <person name="Rayamajhi N."/>
            <person name="Rivera-Colon A.G."/>
            <person name="Minhas B.F."/>
            <person name="Cheng C.C."/>
            <person name="Catchen J.M."/>
        </authorList>
    </citation>
    <scope>NUCLEOTIDE SEQUENCE [LARGE SCALE GENOMIC DNA]</scope>
    <source>
        <strain evidence="8">AGRC-2024</strain>
    </source>
</reference>
<feature type="domain" description="RING-type" evidence="7">
    <location>
        <begin position="15"/>
        <end position="58"/>
    </location>
</feature>